<dbReference type="InterPro" id="IPR013762">
    <property type="entry name" value="Integrase-like_cat_sf"/>
</dbReference>
<dbReference type="InterPro" id="IPR050090">
    <property type="entry name" value="Tyrosine_recombinase_XerCD"/>
</dbReference>
<keyword evidence="3" id="KW-0233">DNA recombination</keyword>
<evidence type="ECO:0000256" key="3">
    <source>
        <dbReference type="ARBA" id="ARBA00023172"/>
    </source>
</evidence>
<comment type="caution">
    <text evidence="6">The sequence shown here is derived from an EMBL/GenBank/DDBJ whole genome shotgun (WGS) entry which is preliminary data.</text>
</comment>
<evidence type="ECO:0000256" key="2">
    <source>
        <dbReference type="ARBA" id="ARBA00023125"/>
    </source>
</evidence>
<dbReference type="InterPro" id="IPR002104">
    <property type="entry name" value="Integrase_catalytic"/>
</dbReference>
<dbReference type="InterPro" id="IPR004107">
    <property type="entry name" value="Integrase_SAM-like_N"/>
</dbReference>
<evidence type="ECO:0000259" key="4">
    <source>
        <dbReference type="PROSITE" id="PS51898"/>
    </source>
</evidence>
<proteinExistence type="predicted"/>
<dbReference type="InterPro" id="IPR010998">
    <property type="entry name" value="Integrase_recombinase_N"/>
</dbReference>
<name>A0A0F9NLG9_9ZZZZ</name>
<gene>
    <name evidence="6" type="ORF">LCGC14_1011750</name>
</gene>
<evidence type="ECO:0000256" key="1">
    <source>
        <dbReference type="ARBA" id="ARBA00022908"/>
    </source>
</evidence>
<accession>A0A0F9NLG9</accession>
<dbReference type="PANTHER" id="PTHR30349:SF90">
    <property type="entry name" value="TYROSINE RECOMBINASE XERD"/>
    <property type="match status" value="1"/>
</dbReference>
<keyword evidence="2" id="KW-0238">DNA-binding</keyword>
<dbReference type="PROSITE" id="PS51900">
    <property type="entry name" value="CB"/>
    <property type="match status" value="1"/>
</dbReference>
<dbReference type="PANTHER" id="PTHR30349">
    <property type="entry name" value="PHAGE INTEGRASE-RELATED"/>
    <property type="match status" value="1"/>
</dbReference>
<dbReference type="AlphaFoldDB" id="A0A0F9NLG9"/>
<dbReference type="EMBL" id="LAZR01003980">
    <property type="protein sequence ID" value="KKN12902.1"/>
    <property type="molecule type" value="Genomic_DNA"/>
</dbReference>
<dbReference type="InterPro" id="IPR044068">
    <property type="entry name" value="CB"/>
</dbReference>
<keyword evidence="1" id="KW-0229">DNA integration</keyword>
<sequence length="283" mass="32234">MTPLRQTMIQAMCQHGFSPRTQHSYLYVVTALARYYRRSPDQLKVDDLQAYFNYLVQERSLSPASCRVYLHGIRFLYLQVLHWAHFDVRLVLPKRPQRIPELLTRQEVARLLSVVANPKHQALLSVTYGCGLRVSEAVALQVKDIDGERHLLRVTQGKGAKDRMVPLAPGLLRVLRQYWRACRPMPWLFPSNLLPDQHLHITTPQKVYHQAKAVSGIQKGGGIHALRHAYATHQLEQGVPLHELQRLLGHSDLRSTQRYLHWLPGVTPQNQGPADLIASLGGA</sequence>
<dbReference type="Pfam" id="PF13495">
    <property type="entry name" value="Phage_int_SAM_4"/>
    <property type="match status" value="1"/>
</dbReference>
<dbReference type="GO" id="GO:0015074">
    <property type="term" value="P:DNA integration"/>
    <property type="evidence" value="ECO:0007669"/>
    <property type="project" value="UniProtKB-KW"/>
</dbReference>
<dbReference type="Gene3D" id="1.10.443.10">
    <property type="entry name" value="Intergrase catalytic core"/>
    <property type="match status" value="1"/>
</dbReference>
<dbReference type="InterPro" id="IPR011010">
    <property type="entry name" value="DNA_brk_join_enz"/>
</dbReference>
<evidence type="ECO:0000313" key="6">
    <source>
        <dbReference type="EMBL" id="KKN12902.1"/>
    </source>
</evidence>
<dbReference type="SUPFAM" id="SSF56349">
    <property type="entry name" value="DNA breaking-rejoining enzymes"/>
    <property type="match status" value="1"/>
</dbReference>
<feature type="domain" description="Tyr recombinase" evidence="4">
    <location>
        <begin position="98"/>
        <end position="275"/>
    </location>
</feature>
<dbReference type="PROSITE" id="PS51898">
    <property type="entry name" value="TYR_RECOMBINASE"/>
    <property type="match status" value="1"/>
</dbReference>
<dbReference type="GO" id="GO:0006310">
    <property type="term" value="P:DNA recombination"/>
    <property type="evidence" value="ECO:0007669"/>
    <property type="project" value="UniProtKB-KW"/>
</dbReference>
<organism evidence="6">
    <name type="scientific">marine sediment metagenome</name>
    <dbReference type="NCBI Taxonomy" id="412755"/>
    <lineage>
        <taxon>unclassified sequences</taxon>
        <taxon>metagenomes</taxon>
        <taxon>ecological metagenomes</taxon>
    </lineage>
</organism>
<evidence type="ECO:0000259" key="5">
    <source>
        <dbReference type="PROSITE" id="PS51900"/>
    </source>
</evidence>
<reference evidence="6" key="1">
    <citation type="journal article" date="2015" name="Nature">
        <title>Complex archaea that bridge the gap between prokaryotes and eukaryotes.</title>
        <authorList>
            <person name="Spang A."/>
            <person name="Saw J.H."/>
            <person name="Jorgensen S.L."/>
            <person name="Zaremba-Niedzwiedzka K."/>
            <person name="Martijn J."/>
            <person name="Lind A.E."/>
            <person name="van Eijk R."/>
            <person name="Schleper C."/>
            <person name="Guy L."/>
            <person name="Ettema T.J."/>
        </authorList>
    </citation>
    <scope>NUCLEOTIDE SEQUENCE</scope>
</reference>
<feature type="domain" description="Core-binding (CB)" evidence="5">
    <location>
        <begin position="1"/>
        <end position="81"/>
    </location>
</feature>
<evidence type="ECO:0008006" key="7">
    <source>
        <dbReference type="Google" id="ProtNLM"/>
    </source>
</evidence>
<dbReference type="Gene3D" id="1.10.150.130">
    <property type="match status" value="1"/>
</dbReference>
<dbReference type="Pfam" id="PF00589">
    <property type="entry name" value="Phage_integrase"/>
    <property type="match status" value="1"/>
</dbReference>
<protein>
    <recommendedName>
        <fullName evidence="7">Tyr recombinase domain-containing protein</fullName>
    </recommendedName>
</protein>
<dbReference type="GO" id="GO:0003677">
    <property type="term" value="F:DNA binding"/>
    <property type="evidence" value="ECO:0007669"/>
    <property type="project" value="UniProtKB-KW"/>
</dbReference>